<evidence type="ECO:0000259" key="7">
    <source>
        <dbReference type="PROSITE" id="PS50111"/>
    </source>
</evidence>
<keyword evidence="6" id="KW-1133">Transmembrane helix</keyword>
<gene>
    <name evidence="9" type="ORF">ABID16_002881</name>
</gene>
<dbReference type="SUPFAM" id="SSF58104">
    <property type="entry name" value="Methyl-accepting chemotaxis protein (MCP) signaling domain"/>
    <property type="match status" value="1"/>
</dbReference>
<dbReference type="InterPro" id="IPR051310">
    <property type="entry name" value="MCP_chemotaxis"/>
</dbReference>
<dbReference type="PROSITE" id="PS50111">
    <property type="entry name" value="CHEMOTAXIS_TRANSDUC_2"/>
    <property type="match status" value="1"/>
</dbReference>
<dbReference type="PANTHER" id="PTHR43531:SF11">
    <property type="entry name" value="METHYL-ACCEPTING CHEMOTAXIS PROTEIN 3"/>
    <property type="match status" value="1"/>
</dbReference>
<evidence type="ECO:0000256" key="3">
    <source>
        <dbReference type="PROSITE-ProRule" id="PRU00284"/>
    </source>
</evidence>
<keyword evidence="3" id="KW-0807">Transducer</keyword>
<evidence type="ECO:0000256" key="4">
    <source>
        <dbReference type="SAM" id="Coils"/>
    </source>
</evidence>
<comment type="caution">
    <text evidence="9">The sequence shown here is derived from an EMBL/GenBank/DDBJ whole genome shotgun (WGS) entry which is preliminary data.</text>
</comment>
<feature type="transmembrane region" description="Helical" evidence="6">
    <location>
        <begin position="320"/>
        <end position="339"/>
    </location>
</feature>
<dbReference type="InterPro" id="IPR004089">
    <property type="entry name" value="MCPsignal_dom"/>
</dbReference>
<dbReference type="SUPFAM" id="SSF158472">
    <property type="entry name" value="HAMP domain-like"/>
    <property type="match status" value="1"/>
</dbReference>
<dbReference type="Gene3D" id="6.10.340.10">
    <property type="match status" value="1"/>
</dbReference>
<feature type="compositionally biased region" description="Low complexity" evidence="5">
    <location>
        <begin position="736"/>
        <end position="761"/>
    </location>
</feature>
<keyword evidence="10" id="KW-1185">Reference proteome</keyword>
<dbReference type="Proteomes" id="UP001549047">
    <property type="component" value="Unassembled WGS sequence"/>
</dbReference>
<dbReference type="CDD" id="cd18774">
    <property type="entry name" value="PDC2_HK_sensor"/>
    <property type="match status" value="1"/>
</dbReference>
<evidence type="ECO:0000256" key="5">
    <source>
        <dbReference type="SAM" id="MobiDB-lite"/>
    </source>
</evidence>
<comment type="similarity">
    <text evidence="2">Belongs to the methyl-accepting chemotaxis (MCP) protein family.</text>
</comment>
<sequence length="776" mass="81794">MFGFIKRSIAAKLILVTAATITLLLALSNYVLISQTNDRVRSLVMKQAGSEASGIAKDIAADVGELSSAARTMAGVIGHTHAGGLLDRKGTIDILRANLEQNPFAFGSWFAEASNAFDGKQAEMKDKADLGGNKTGQFSPYWSKDRNNAIQFSTFDIDYSKEWYASAAQSMKGAITKPYMADGTDVPTVMSSIAYPVISGGKLIGVSGVDISLASLSTRLSALRPFETGRVMLVSQDGKWLVGPDASNMMKDYDGAAPEKIKAAIADKTTSQLEGIAGKDGAQFERLVYPFDLPGLNARWVVLVDIPSTVVATQVREQTLLMVVGGLVVLLAVIIGLYLSVRSLVQRPIDGLVADVERLSRGQYEKPVAGQDSEDETGAVAAALEGFRHKLADAVRLEAAAEEQRDAADAARRQNEQERLANAALQQQVVSHLGQGLSELSAGNLTYRLPGNFPAEYGQLKSDFDSALASLEETIQTLSHSVRNISGGANEITSASSDLSLRTERQAASLEETAAALDELTSQVNSSADNAGRAASSVQSANSNAEKSGEIVHRAISAMHGIEQSSQDINRIIGVIDEIAFQTNLLALNAGVEAARAGEAGKGFAVVAQEVRELAQRSATAAKEIKTLLNASETQVSEGVSLVNKAGEALESIASQVLQINGLIQEISSSSTEQAVGLREINAAVNQMDQVTQQNAAMVEEATAASAALNAEVGVLMALVNRFRTNGAGAQTATPARAYSAQPSRQAAPARPAAPARRAPAVSGNTALASSDWEEF</sequence>
<reference evidence="9 10" key="1">
    <citation type="submission" date="2024-06" db="EMBL/GenBank/DDBJ databases">
        <title>Genomic Encyclopedia of Type Strains, Phase IV (KMG-IV): sequencing the most valuable type-strain genomes for metagenomic binning, comparative biology and taxonomic classification.</title>
        <authorList>
            <person name="Goeker M."/>
        </authorList>
    </citation>
    <scope>NUCLEOTIDE SEQUENCE [LARGE SCALE GENOMIC DNA]</scope>
    <source>
        <strain evidence="9 10">DSM 29780</strain>
    </source>
</reference>
<dbReference type="PROSITE" id="PS50885">
    <property type="entry name" value="HAMP"/>
    <property type="match status" value="2"/>
</dbReference>
<evidence type="ECO:0000259" key="8">
    <source>
        <dbReference type="PROSITE" id="PS50885"/>
    </source>
</evidence>
<dbReference type="InterPro" id="IPR003660">
    <property type="entry name" value="HAMP_dom"/>
</dbReference>
<feature type="region of interest" description="Disordered" evidence="5">
    <location>
        <begin position="733"/>
        <end position="776"/>
    </location>
</feature>
<keyword evidence="4" id="KW-0175">Coiled coil</keyword>
<keyword evidence="6" id="KW-0812">Transmembrane</keyword>
<feature type="compositionally biased region" description="Low complexity" evidence="5">
    <location>
        <begin position="534"/>
        <end position="545"/>
    </location>
</feature>
<evidence type="ECO:0000256" key="1">
    <source>
        <dbReference type="ARBA" id="ARBA00022500"/>
    </source>
</evidence>
<feature type="coiled-coil region" evidence="4">
    <location>
        <begin position="394"/>
        <end position="428"/>
    </location>
</feature>
<keyword evidence="1" id="KW-0145">Chemotaxis</keyword>
<accession>A0ABV2J3X3</accession>
<feature type="region of interest" description="Disordered" evidence="5">
    <location>
        <begin position="522"/>
        <end position="546"/>
    </location>
</feature>
<dbReference type="SMART" id="SM00283">
    <property type="entry name" value="MA"/>
    <property type="match status" value="1"/>
</dbReference>
<protein>
    <submittedName>
        <fullName evidence="9">Methyl-accepting chemotaxis protein</fullName>
    </submittedName>
</protein>
<dbReference type="Pfam" id="PF22673">
    <property type="entry name" value="MCP-like_PDC_1"/>
    <property type="match status" value="1"/>
</dbReference>
<name>A0ABV2J3X3_9HYPH</name>
<dbReference type="EMBL" id="JBEPMB010000004">
    <property type="protein sequence ID" value="MET3614544.1"/>
    <property type="molecule type" value="Genomic_DNA"/>
</dbReference>
<feature type="domain" description="Methyl-accepting transducer" evidence="7">
    <location>
        <begin position="481"/>
        <end position="710"/>
    </location>
</feature>
<dbReference type="CDD" id="cd12913">
    <property type="entry name" value="PDC1_MCP_like"/>
    <property type="match status" value="1"/>
</dbReference>
<keyword evidence="6" id="KW-0472">Membrane</keyword>
<dbReference type="PANTHER" id="PTHR43531">
    <property type="entry name" value="PROTEIN ICFG"/>
    <property type="match status" value="1"/>
</dbReference>
<evidence type="ECO:0000256" key="2">
    <source>
        <dbReference type="ARBA" id="ARBA00029447"/>
    </source>
</evidence>
<dbReference type="Pfam" id="PF00015">
    <property type="entry name" value="MCPsignal"/>
    <property type="match status" value="1"/>
</dbReference>
<organism evidence="9 10">
    <name type="scientific">Rhizobium aquaticum</name>
    <dbReference type="NCBI Taxonomy" id="1549636"/>
    <lineage>
        <taxon>Bacteria</taxon>
        <taxon>Pseudomonadati</taxon>
        <taxon>Pseudomonadota</taxon>
        <taxon>Alphaproteobacteria</taxon>
        <taxon>Hyphomicrobiales</taxon>
        <taxon>Rhizobiaceae</taxon>
        <taxon>Rhizobium/Agrobacterium group</taxon>
        <taxon>Rhizobium</taxon>
    </lineage>
</organism>
<feature type="domain" description="HAMP" evidence="8">
    <location>
        <begin position="424"/>
        <end position="476"/>
    </location>
</feature>
<dbReference type="Gene3D" id="1.10.287.950">
    <property type="entry name" value="Methyl-accepting chemotaxis protein"/>
    <property type="match status" value="1"/>
</dbReference>
<dbReference type="Gene3D" id="3.30.450.20">
    <property type="entry name" value="PAS domain"/>
    <property type="match status" value="2"/>
</dbReference>
<dbReference type="CDD" id="cd11386">
    <property type="entry name" value="MCP_signal"/>
    <property type="match status" value="1"/>
</dbReference>
<evidence type="ECO:0000313" key="10">
    <source>
        <dbReference type="Proteomes" id="UP001549047"/>
    </source>
</evidence>
<feature type="domain" description="HAMP" evidence="8">
    <location>
        <begin position="343"/>
        <end position="396"/>
    </location>
</feature>
<dbReference type="Pfam" id="PF00672">
    <property type="entry name" value="HAMP"/>
    <property type="match status" value="2"/>
</dbReference>
<evidence type="ECO:0000256" key="6">
    <source>
        <dbReference type="SAM" id="Phobius"/>
    </source>
</evidence>
<dbReference type="SMART" id="SM00304">
    <property type="entry name" value="HAMP"/>
    <property type="match status" value="2"/>
</dbReference>
<dbReference type="RefSeq" id="WP_354557041.1">
    <property type="nucleotide sequence ID" value="NZ_JBEPMB010000004.1"/>
</dbReference>
<evidence type="ECO:0000313" key="9">
    <source>
        <dbReference type="EMBL" id="MET3614544.1"/>
    </source>
</evidence>
<proteinExistence type="inferred from homology"/>